<dbReference type="EMBL" id="WSZK01000015">
    <property type="protein sequence ID" value="MWG34397.1"/>
    <property type="molecule type" value="Genomic_DNA"/>
</dbReference>
<evidence type="ECO:0000313" key="2">
    <source>
        <dbReference type="Proteomes" id="UP000451471"/>
    </source>
</evidence>
<organism evidence="1 2">
    <name type="scientific">Halomarina oriensis</name>
    <dbReference type="NCBI Taxonomy" id="671145"/>
    <lineage>
        <taxon>Archaea</taxon>
        <taxon>Methanobacteriati</taxon>
        <taxon>Methanobacteriota</taxon>
        <taxon>Stenosarchaea group</taxon>
        <taxon>Halobacteria</taxon>
        <taxon>Halobacteriales</taxon>
        <taxon>Natronomonadaceae</taxon>
        <taxon>Halomarina</taxon>
    </lineage>
</organism>
<protein>
    <submittedName>
        <fullName evidence="1">Uncharacterized protein</fullName>
    </submittedName>
</protein>
<dbReference type="RefSeq" id="WP_368279955.1">
    <property type="nucleotide sequence ID" value="NZ_WSZK01000015.1"/>
</dbReference>
<gene>
    <name evidence="1" type="ORF">GQS65_07825</name>
</gene>
<comment type="caution">
    <text evidence="1">The sequence shown here is derived from an EMBL/GenBank/DDBJ whole genome shotgun (WGS) entry which is preliminary data.</text>
</comment>
<name>A0A6B0GKY6_9EURY</name>
<sequence>MAGPLRFRRSTEAWSERRVRQVLLSPLDERFGATFGTTRAPPPDRFSGGRLDMDNGDVALFAWYTEEGERPEAYWLGNTETPEVLWRTDKVGWDEAPYGVARWAQRELLADLAEQDPWLAERRHLAWYFLPVFFSKDGRESTRSFFRDHAAGFPDADRDRVLRFYESLFAAGTLDADREVMAGKLGTSPRVDLTRMSAAMAEFHAAKLLADSDNEFVPEIDLQSGHALDFVVGDGVRDVPRHELPRRTDTLVEVTRPRPPSRRVADTPIAALRATADAKTDDQLDAHPEALLCIDCSSFRDDQWNTIRAEKPPLPHSPAVVYRMRPNGSVEAYRHGDTPIDLSGAVRWV</sequence>
<dbReference type="Proteomes" id="UP000451471">
    <property type="component" value="Unassembled WGS sequence"/>
</dbReference>
<reference evidence="1 2" key="1">
    <citation type="submission" date="2019-12" db="EMBL/GenBank/DDBJ databases">
        <title>Halocatena pleomorpha gen. nov. sp. nov., an extremely halophilic archaeon of family Halobacteriaceae isolated from saltpan soil.</title>
        <authorList>
            <person name="Pal Y."/>
            <person name="Verma A."/>
            <person name="Krishnamurthi S."/>
            <person name="Kumar P."/>
        </authorList>
    </citation>
    <scope>NUCLEOTIDE SEQUENCE [LARGE SCALE GENOMIC DNA]</scope>
    <source>
        <strain evidence="1 2">JCM 16495</strain>
    </source>
</reference>
<evidence type="ECO:0000313" key="1">
    <source>
        <dbReference type="EMBL" id="MWG34397.1"/>
    </source>
</evidence>
<dbReference type="AlphaFoldDB" id="A0A6B0GKY6"/>
<dbReference type="InterPro" id="IPR043953">
    <property type="entry name" value="DUF5784"/>
</dbReference>
<proteinExistence type="predicted"/>
<dbReference type="Pfam" id="PF19096">
    <property type="entry name" value="DUF5784"/>
    <property type="match status" value="1"/>
</dbReference>
<keyword evidence="2" id="KW-1185">Reference proteome</keyword>
<accession>A0A6B0GKY6</accession>